<protein>
    <submittedName>
        <fullName evidence="1">Uncharacterized protein</fullName>
    </submittedName>
</protein>
<gene>
    <name evidence="1" type="ORF">Esi_0297_0002</name>
</gene>
<dbReference type="EMBL" id="FN649727">
    <property type="protein sequence ID" value="CBJ31952.1"/>
    <property type="molecule type" value="Genomic_DNA"/>
</dbReference>
<keyword evidence="2" id="KW-1185">Reference proteome</keyword>
<dbReference type="InParanoid" id="D7FVN1"/>
<reference evidence="1 2" key="1">
    <citation type="journal article" date="2010" name="Nature">
        <title>The Ectocarpus genome and the independent evolution of multicellularity in brown algae.</title>
        <authorList>
            <person name="Cock J.M."/>
            <person name="Sterck L."/>
            <person name="Rouze P."/>
            <person name="Scornet D."/>
            <person name="Allen A.E."/>
            <person name="Amoutzias G."/>
            <person name="Anthouard V."/>
            <person name="Artiguenave F."/>
            <person name="Aury J.M."/>
            <person name="Badger J.H."/>
            <person name="Beszteri B."/>
            <person name="Billiau K."/>
            <person name="Bonnet E."/>
            <person name="Bothwell J.H."/>
            <person name="Bowler C."/>
            <person name="Boyen C."/>
            <person name="Brownlee C."/>
            <person name="Carrano C.J."/>
            <person name="Charrier B."/>
            <person name="Cho G.Y."/>
            <person name="Coelho S.M."/>
            <person name="Collen J."/>
            <person name="Corre E."/>
            <person name="Da Silva C."/>
            <person name="Delage L."/>
            <person name="Delaroque N."/>
            <person name="Dittami S.M."/>
            <person name="Doulbeau S."/>
            <person name="Elias M."/>
            <person name="Farnham G."/>
            <person name="Gachon C.M."/>
            <person name="Gschloessl B."/>
            <person name="Heesch S."/>
            <person name="Jabbari K."/>
            <person name="Jubin C."/>
            <person name="Kawai H."/>
            <person name="Kimura K."/>
            <person name="Kloareg B."/>
            <person name="Kupper F.C."/>
            <person name="Lang D."/>
            <person name="Le Bail A."/>
            <person name="Leblanc C."/>
            <person name="Lerouge P."/>
            <person name="Lohr M."/>
            <person name="Lopez P.J."/>
            <person name="Martens C."/>
            <person name="Maumus F."/>
            <person name="Michel G."/>
            <person name="Miranda-Saavedra D."/>
            <person name="Morales J."/>
            <person name="Moreau H."/>
            <person name="Motomura T."/>
            <person name="Nagasato C."/>
            <person name="Napoli C.A."/>
            <person name="Nelson D.R."/>
            <person name="Nyvall-Collen P."/>
            <person name="Peters A.F."/>
            <person name="Pommier C."/>
            <person name="Potin P."/>
            <person name="Poulain J."/>
            <person name="Quesneville H."/>
            <person name="Read B."/>
            <person name="Rensing S.A."/>
            <person name="Ritter A."/>
            <person name="Rousvoal S."/>
            <person name="Samanta M."/>
            <person name="Samson G."/>
            <person name="Schroeder D.C."/>
            <person name="Segurens B."/>
            <person name="Strittmatter M."/>
            <person name="Tonon T."/>
            <person name="Tregear J.W."/>
            <person name="Valentin K."/>
            <person name="von Dassow P."/>
            <person name="Yamagishi T."/>
            <person name="Van de Peer Y."/>
            <person name="Wincker P."/>
        </authorList>
    </citation>
    <scope>NUCLEOTIDE SEQUENCE [LARGE SCALE GENOMIC DNA]</scope>
    <source>
        <strain evidence="2">Ec32 / CCAP1310/4</strain>
    </source>
</reference>
<dbReference type="EMBL" id="FN648483">
    <property type="protein sequence ID" value="CBJ31952.1"/>
    <property type="molecule type" value="Genomic_DNA"/>
</dbReference>
<organism evidence="1 2">
    <name type="scientific">Ectocarpus siliculosus</name>
    <name type="common">Brown alga</name>
    <name type="synonym">Conferva siliculosa</name>
    <dbReference type="NCBI Taxonomy" id="2880"/>
    <lineage>
        <taxon>Eukaryota</taxon>
        <taxon>Sar</taxon>
        <taxon>Stramenopiles</taxon>
        <taxon>Ochrophyta</taxon>
        <taxon>PX clade</taxon>
        <taxon>Phaeophyceae</taxon>
        <taxon>Ectocarpales</taxon>
        <taxon>Ectocarpaceae</taxon>
        <taxon>Ectocarpus</taxon>
    </lineage>
</organism>
<dbReference type="Proteomes" id="UP000002630">
    <property type="component" value="Linkage Group LG02"/>
</dbReference>
<evidence type="ECO:0000313" key="2">
    <source>
        <dbReference type="Proteomes" id="UP000002630"/>
    </source>
</evidence>
<accession>D7FVN1</accession>
<dbReference type="AlphaFoldDB" id="D7FVN1"/>
<sequence length="87" mass="9670">MARPCGKILSRGVERREKTIGPRFGKSCCRSRATGFLKHEAMSQGGAGRGVDLRNQNRQMTAVQSERWAADKLLRGSRRKRVTLALG</sequence>
<name>D7FVN1_ECTSI</name>
<proteinExistence type="predicted"/>
<evidence type="ECO:0000313" key="1">
    <source>
        <dbReference type="EMBL" id="CBJ31952.1"/>
    </source>
</evidence>